<dbReference type="InterPro" id="IPR050651">
    <property type="entry name" value="Plant_Cytochrome_P450_Monoox"/>
</dbReference>
<dbReference type="EC" id="1.14.19.74" evidence="12"/>
<dbReference type="Proteomes" id="UP001632038">
    <property type="component" value="Unassembled WGS sequence"/>
</dbReference>
<dbReference type="GO" id="GO:0102915">
    <property type="term" value="F:piperitol synthase activity"/>
    <property type="evidence" value="ECO:0007669"/>
    <property type="project" value="UniProtKB-EC"/>
</dbReference>
<sequence length="485" mass="54864">MEIACLLYVPLIFAIYVFTNQFLYTLKKRPPSPILNLPILGHLHLLKKPLYRSLAKLSDRYGPILLLQFGSRRVLVVSSAAAAEECLTRNDVVFANRPRLLAGKHLGDNYTSLSWSPYGDHWRNLRKISSIEVLSTHRLQMLHPIRADEVRSTIRALSRASESRRQVDMKTVFFELTMNVMMRMIAGKRYYGGVNVEEAEEARRFREIASESMKVSTSSIGDFIPVLRWLRVGGAEKGLAELHRKRDDFMQELVEESKKRLGGDGVKEGKAKTMIEMLLVLQENEPEYYTDVIIRSLMMVLLIAGTETTAGTLEWALSLLLNNPHVLKKAQTEIDNHVGLDRLIDETDIASLPYLRCIINETMRMYPAGPLLVPHDSSEQCTVGGYHVPAGTMLLVNAWAIHNDPKNWDDAQEFKPERFEGLDGNRDGFKLMPFGSGRRGCPGEGLAVRMMGLGLGSLIQCFDWESVMDTRGPSTKNYYDQEEVS</sequence>
<dbReference type="SUPFAM" id="SSF48264">
    <property type="entry name" value="Cytochrome P450"/>
    <property type="match status" value="1"/>
</dbReference>
<comment type="subcellular location">
    <subcellularLocation>
        <location evidence="1">Membrane</location>
        <topology evidence="1">Single-pass membrane protein</topology>
    </subcellularLocation>
</comment>
<dbReference type="AlphaFoldDB" id="A0ABD3EDK1"/>
<organism evidence="15 16">
    <name type="scientific">Castilleja foliolosa</name>
    <dbReference type="NCBI Taxonomy" id="1961234"/>
    <lineage>
        <taxon>Eukaryota</taxon>
        <taxon>Viridiplantae</taxon>
        <taxon>Streptophyta</taxon>
        <taxon>Embryophyta</taxon>
        <taxon>Tracheophyta</taxon>
        <taxon>Spermatophyta</taxon>
        <taxon>Magnoliopsida</taxon>
        <taxon>eudicotyledons</taxon>
        <taxon>Gunneridae</taxon>
        <taxon>Pentapetalae</taxon>
        <taxon>asterids</taxon>
        <taxon>lamiids</taxon>
        <taxon>Lamiales</taxon>
        <taxon>Orobanchaceae</taxon>
        <taxon>Pedicularideae</taxon>
        <taxon>Castillejinae</taxon>
        <taxon>Castilleja</taxon>
    </lineage>
</organism>
<evidence type="ECO:0000313" key="15">
    <source>
        <dbReference type="EMBL" id="KAL3652513.1"/>
    </source>
</evidence>
<dbReference type="Gene3D" id="1.10.630.10">
    <property type="entry name" value="Cytochrome P450"/>
    <property type="match status" value="1"/>
</dbReference>
<comment type="caution">
    <text evidence="15">The sequence shown here is derived from an EMBL/GenBank/DDBJ whole genome shotgun (WGS) entry which is preliminary data.</text>
</comment>
<comment type="catalytic activity">
    <reaction evidence="10">
        <text>(+)-piperitol + reduced [NADPH--hemoprotein reductase] + O2 = (+)-sesamin + oxidized [NADPH--hemoprotein reductase] + 2 H2O + H(+)</text>
        <dbReference type="Rhea" id="RHEA:56780"/>
        <dbReference type="Rhea" id="RHEA-COMP:11964"/>
        <dbReference type="Rhea" id="RHEA-COMP:11965"/>
        <dbReference type="ChEBI" id="CHEBI:15377"/>
        <dbReference type="ChEBI" id="CHEBI:15378"/>
        <dbReference type="ChEBI" id="CHEBI:15379"/>
        <dbReference type="ChEBI" id="CHEBI:57618"/>
        <dbReference type="ChEBI" id="CHEBI:58210"/>
        <dbReference type="ChEBI" id="CHEBI:66470"/>
        <dbReference type="ChEBI" id="CHEBI:141003"/>
        <dbReference type="EC" id="1.14.19.74"/>
    </reaction>
    <physiologicalReaction direction="left-to-right" evidence="10">
        <dbReference type="Rhea" id="RHEA:56781"/>
    </physiologicalReaction>
</comment>
<evidence type="ECO:0000256" key="5">
    <source>
        <dbReference type="ARBA" id="ARBA00023002"/>
    </source>
</evidence>
<comment type="cofactor">
    <cofactor evidence="13">
        <name>heme</name>
        <dbReference type="ChEBI" id="CHEBI:30413"/>
    </cofactor>
</comment>
<evidence type="ECO:0000256" key="14">
    <source>
        <dbReference type="RuleBase" id="RU000461"/>
    </source>
</evidence>
<comment type="catalytic activity">
    <reaction evidence="9">
        <text>(+)-pinoresinol + reduced [NADPH--hemoprotein reductase] + O2 = (+)-piperitol + oxidized [NADPH--hemoprotein reductase] + 2 H2O + H(+)</text>
        <dbReference type="Rhea" id="RHEA:56776"/>
        <dbReference type="Rhea" id="RHEA-COMP:11964"/>
        <dbReference type="Rhea" id="RHEA-COMP:11965"/>
        <dbReference type="ChEBI" id="CHEBI:40"/>
        <dbReference type="ChEBI" id="CHEBI:15377"/>
        <dbReference type="ChEBI" id="CHEBI:15378"/>
        <dbReference type="ChEBI" id="CHEBI:15379"/>
        <dbReference type="ChEBI" id="CHEBI:57618"/>
        <dbReference type="ChEBI" id="CHEBI:58210"/>
        <dbReference type="ChEBI" id="CHEBI:141003"/>
        <dbReference type="EC" id="1.14.19.74"/>
    </reaction>
    <physiologicalReaction direction="left-to-right" evidence="9">
        <dbReference type="Rhea" id="RHEA:56777"/>
    </physiologicalReaction>
</comment>
<evidence type="ECO:0000256" key="10">
    <source>
        <dbReference type="ARBA" id="ARBA00052057"/>
    </source>
</evidence>
<evidence type="ECO:0000256" key="9">
    <source>
        <dbReference type="ARBA" id="ARBA00052022"/>
    </source>
</evidence>
<dbReference type="PROSITE" id="PS00086">
    <property type="entry name" value="CYTOCHROME_P450"/>
    <property type="match status" value="1"/>
</dbReference>
<dbReference type="InterPro" id="IPR002401">
    <property type="entry name" value="Cyt_P450_E_grp-I"/>
</dbReference>
<dbReference type="InterPro" id="IPR036396">
    <property type="entry name" value="Cyt_P450_sf"/>
</dbReference>
<dbReference type="PANTHER" id="PTHR47947:SF24">
    <property type="entry name" value="ISOFLAVONE 2'-HYDROXYLASE-LIKE"/>
    <property type="match status" value="1"/>
</dbReference>
<evidence type="ECO:0000256" key="3">
    <source>
        <dbReference type="ARBA" id="ARBA00022617"/>
    </source>
</evidence>
<evidence type="ECO:0000256" key="11">
    <source>
        <dbReference type="ARBA" id="ARBA00056759"/>
    </source>
</evidence>
<dbReference type="CDD" id="cd20653">
    <property type="entry name" value="CYP81"/>
    <property type="match status" value="1"/>
</dbReference>
<feature type="binding site" description="axial binding residue" evidence="13">
    <location>
        <position position="441"/>
    </location>
    <ligand>
        <name>heme</name>
        <dbReference type="ChEBI" id="CHEBI:30413"/>
    </ligand>
    <ligandPart>
        <name>Fe</name>
        <dbReference type="ChEBI" id="CHEBI:18248"/>
    </ligandPart>
</feature>
<evidence type="ECO:0000256" key="2">
    <source>
        <dbReference type="ARBA" id="ARBA00010617"/>
    </source>
</evidence>
<accession>A0ABD3EDK1</accession>
<dbReference type="PRINTS" id="PR00463">
    <property type="entry name" value="EP450I"/>
</dbReference>
<evidence type="ECO:0000256" key="4">
    <source>
        <dbReference type="ARBA" id="ARBA00022723"/>
    </source>
</evidence>
<protein>
    <recommendedName>
        <fullName evidence="12">(+)-piperitol/(+)-sesamin synthase</fullName>
        <ecNumber evidence="12">1.14.19.74</ecNumber>
    </recommendedName>
</protein>
<keyword evidence="5 14" id="KW-0560">Oxidoreductase</keyword>
<evidence type="ECO:0000256" key="7">
    <source>
        <dbReference type="ARBA" id="ARBA00023033"/>
    </source>
</evidence>
<name>A0ABD3EDK1_9LAMI</name>
<keyword evidence="16" id="KW-1185">Reference proteome</keyword>
<dbReference type="PRINTS" id="PR00385">
    <property type="entry name" value="P450"/>
</dbReference>
<evidence type="ECO:0000313" key="16">
    <source>
        <dbReference type="Proteomes" id="UP001632038"/>
    </source>
</evidence>
<dbReference type="FunFam" id="1.10.630.10:FF:000023">
    <property type="entry name" value="Cytochrome P450 family protein"/>
    <property type="match status" value="1"/>
</dbReference>
<keyword evidence="6 13" id="KW-0408">Iron</keyword>
<evidence type="ECO:0000256" key="1">
    <source>
        <dbReference type="ARBA" id="ARBA00004167"/>
    </source>
</evidence>
<evidence type="ECO:0000256" key="8">
    <source>
        <dbReference type="ARBA" id="ARBA00023136"/>
    </source>
</evidence>
<evidence type="ECO:0000256" key="12">
    <source>
        <dbReference type="ARBA" id="ARBA00066876"/>
    </source>
</evidence>
<proteinExistence type="inferred from homology"/>
<evidence type="ECO:0000256" key="6">
    <source>
        <dbReference type="ARBA" id="ARBA00023004"/>
    </source>
</evidence>
<dbReference type="InterPro" id="IPR001128">
    <property type="entry name" value="Cyt_P450"/>
</dbReference>
<dbReference type="GO" id="GO:0046872">
    <property type="term" value="F:metal ion binding"/>
    <property type="evidence" value="ECO:0007669"/>
    <property type="project" value="UniProtKB-KW"/>
</dbReference>
<dbReference type="Pfam" id="PF00067">
    <property type="entry name" value="p450"/>
    <property type="match status" value="1"/>
</dbReference>
<dbReference type="InterPro" id="IPR017972">
    <property type="entry name" value="Cyt_P450_CS"/>
</dbReference>
<comment type="function">
    <text evidence="11">Involved in the biosynthesis of (+)-sesamin, a furofuran class lignan. Functions in a dual catalytic mode. Catalyzes the synthesis of (+)-sesamin from (+)- pinoresinol by formation of two successive methylenedioxy bridges on (+)-pinoresinol and (+)-piperitol, respectively.</text>
</comment>
<dbReference type="PANTHER" id="PTHR47947">
    <property type="entry name" value="CYTOCHROME P450 82C3-RELATED"/>
    <property type="match status" value="1"/>
</dbReference>
<dbReference type="EMBL" id="JAVIJP010000005">
    <property type="protein sequence ID" value="KAL3652513.1"/>
    <property type="molecule type" value="Genomic_DNA"/>
</dbReference>
<keyword evidence="4 13" id="KW-0479">Metal-binding</keyword>
<keyword evidence="8" id="KW-0472">Membrane</keyword>
<dbReference type="GO" id="GO:0016020">
    <property type="term" value="C:membrane"/>
    <property type="evidence" value="ECO:0007669"/>
    <property type="project" value="UniProtKB-SubCell"/>
</dbReference>
<keyword evidence="3 13" id="KW-0349">Heme</keyword>
<reference evidence="16" key="1">
    <citation type="journal article" date="2024" name="IScience">
        <title>Strigolactones Initiate the Formation of Haustorium-like Structures in Castilleja.</title>
        <authorList>
            <person name="Buerger M."/>
            <person name="Peterson D."/>
            <person name="Chory J."/>
        </authorList>
    </citation>
    <scope>NUCLEOTIDE SEQUENCE [LARGE SCALE GENOMIC DNA]</scope>
</reference>
<gene>
    <name evidence="15" type="ORF">CASFOL_002194</name>
</gene>
<comment type="similarity">
    <text evidence="2 14">Belongs to the cytochrome P450 family.</text>
</comment>
<keyword evidence="7 14" id="KW-0503">Monooxygenase</keyword>
<evidence type="ECO:0000256" key="13">
    <source>
        <dbReference type="PIRSR" id="PIRSR602401-1"/>
    </source>
</evidence>